<dbReference type="EMBL" id="SJPO01000006">
    <property type="protein sequence ID" value="TWT75823.1"/>
    <property type="molecule type" value="Genomic_DNA"/>
</dbReference>
<accession>A0A5C5YLJ6</accession>
<gene>
    <name evidence="6" type="primary">degP_1</name>
    <name evidence="6" type="ORF">Pla123a_26050</name>
</gene>
<reference evidence="6 7" key="1">
    <citation type="submission" date="2019-02" db="EMBL/GenBank/DDBJ databases">
        <title>Deep-cultivation of Planctomycetes and their phenomic and genomic characterization uncovers novel biology.</title>
        <authorList>
            <person name="Wiegand S."/>
            <person name="Jogler M."/>
            <person name="Boedeker C."/>
            <person name="Pinto D."/>
            <person name="Vollmers J."/>
            <person name="Rivas-Marin E."/>
            <person name="Kohn T."/>
            <person name="Peeters S.H."/>
            <person name="Heuer A."/>
            <person name="Rast P."/>
            <person name="Oberbeckmann S."/>
            <person name="Bunk B."/>
            <person name="Jeske O."/>
            <person name="Meyerdierks A."/>
            <person name="Storesund J.E."/>
            <person name="Kallscheuer N."/>
            <person name="Luecker S."/>
            <person name="Lage O.M."/>
            <person name="Pohl T."/>
            <person name="Merkel B.J."/>
            <person name="Hornburger P."/>
            <person name="Mueller R.-W."/>
            <person name="Bruemmer F."/>
            <person name="Labrenz M."/>
            <person name="Spormann A.M."/>
            <person name="Op Den Camp H."/>
            <person name="Overmann J."/>
            <person name="Amann R."/>
            <person name="Jetten M.S.M."/>
            <person name="Mascher T."/>
            <person name="Medema M.H."/>
            <person name="Devos D.P."/>
            <person name="Kaster A.-K."/>
            <person name="Ovreas L."/>
            <person name="Rohde M."/>
            <person name="Galperin M.Y."/>
            <person name="Jogler C."/>
        </authorList>
    </citation>
    <scope>NUCLEOTIDE SEQUENCE [LARGE SCALE GENOMIC DNA]</scope>
    <source>
        <strain evidence="6 7">Pla123a</strain>
    </source>
</reference>
<evidence type="ECO:0000256" key="4">
    <source>
        <dbReference type="SAM" id="SignalP"/>
    </source>
</evidence>
<evidence type="ECO:0000259" key="5">
    <source>
        <dbReference type="PROSITE" id="PS50106"/>
    </source>
</evidence>
<keyword evidence="2 6" id="KW-0378">Hydrolase</keyword>
<dbReference type="PANTHER" id="PTHR43343">
    <property type="entry name" value="PEPTIDASE S12"/>
    <property type="match status" value="1"/>
</dbReference>
<dbReference type="Gene3D" id="2.40.10.120">
    <property type="match status" value="1"/>
</dbReference>
<keyword evidence="7" id="KW-1185">Reference proteome</keyword>
<dbReference type="SUPFAM" id="SSF50494">
    <property type="entry name" value="Trypsin-like serine proteases"/>
    <property type="match status" value="1"/>
</dbReference>
<dbReference type="Proteomes" id="UP000318478">
    <property type="component" value="Unassembled WGS sequence"/>
</dbReference>
<dbReference type="Pfam" id="PF17820">
    <property type="entry name" value="PDZ_6"/>
    <property type="match status" value="1"/>
</dbReference>
<evidence type="ECO:0000256" key="2">
    <source>
        <dbReference type="ARBA" id="ARBA00022801"/>
    </source>
</evidence>
<dbReference type="Pfam" id="PF13365">
    <property type="entry name" value="Trypsin_2"/>
    <property type="match status" value="1"/>
</dbReference>
<dbReference type="OrthoDB" id="248175at2"/>
<keyword evidence="4" id="KW-0732">Signal</keyword>
<evidence type="ECO:0000256" key="3">
    <source>
        <dbReference type="SAM" id="MobiDB-lite"/>
    </source>
</evidence>
<dbReference type="InterPro" id="IPR036034">
    <property type="entry name" value="PDZ_sf"/>
</dbReference>
<dbReference type="InterPro" id="IPR001940">
    <property type="entry name" value="Peptidase_S1C"/>
</dbReference>
<keyword evidence="1 6" id="KW-0645">Protease</keyword>
<dbReference type="InterPro" id="IPR041489">
    <property type="entry name" value="PDZ_6"/>
</dbReference>
<dbReference type="InterPro" id="IPR001478">
    <property type="entry name" value="PDZ"/>
</dbReference>
<dbReference type="GO" id="GO:0004252">
    <property type="term" value="F:serine-type endopeptidase activity"/>
    <property type="evidence" value="ECO:0007669"/>
    <property type="project" value="InterPro"/>
</dbReference>
<feature type="domain" description="PDZ" evidence="5">
    <location>
        <begin position="244"/>
        <end position="332"/>
    </location>
</feature>
<dbReference type="InterPro" id="IPR051201">
    <property type="entry name" value="Chloro_Bact_Ser_Proteases"/>
</dbReference>
<feature type="chain" id="PRO_5022853621" evidence="4">
    <location>
        <begin position="23"/>
        <end position="369"/>
    </location>
</feature>
<evidence type="ECO:0000313" key="7">
    <source>
        <dbReference type="Proteomes" id="UP000318478"/>
    </source>
</evidence>
<dbReference type="InterPro" id="IPR009003">
    <property type="entry name" value="Peptidase_S1_PA"/>
</dbReference>
<dbReference type="AlphaFoldDB" id="A0A5C5YLJ6"/>
<proteinExistence type="predicted"/>
<evidence type="ECO:0000313" key="6">
    <source>
        <dbReference type="EMBL" id="TWT75823.1"/>
    </source>
</evidence>
<dbReference type="Gene3D" id="2.30.42.10">
    <property type="match status" value="1"/>
</dbReference>
<dbReference type="RefSeq" id="WP_146587554.1">
    <property type="nucleotide sequence ID" value="NZ_SJPO01000006.1"/>
</dbReference>
<dbReference type="GO" id="GO:0006508">
    <property type="term" value="P:proteolysis"/>
    <property type="evidence" value="ECO:0007669"/>
    <property type="project" value="UniProtKB-KW"/>
</dbReference>
<comment type="caution">
    <text evidence="6">The sequence shown here is derived from an EMBL/GenBank/DDBJ whole genome shotgun (WGS) entry which is preliminary data.</text>
</comment>
<name>A0A5C5YLJ6_9BACT</name>
<feature type="signal peptide" evidence="4">
    <location>
        <begin position="1"/>
        <end position="22"/>
    </location>
</feature>
<organism evidence="6 7">
    <name type="scientific">Posidoniimonas polymericola</name>
    <dbReference type="NCBI Taxonomy" id="2528002"/>
    <lineage>
        <taxon>Bacteria</taxon>
        <taxon>Pseudomonadati</taxon>
        <taxon>Planctomycetota</taxon>
        <taxon>Planctomycetia</taxon>
        <taxon>Pirellulales</taxon>
        <taxon>Lacipirellulaceae</taxon>
        <taxon>Posidoniimonas</taxon>
    </lineage>
</organism>
<dbReference type="SUPFAM" id="SSF50156">
    <property type="entry name" value="PDZ domain-like"/>
    <property type="match status" value="1"/>
</dbReference>
<dbReference type="PRINTS" id="PR00834">
    <property type="entry name" value="PROTEASES2C"/>
</dbReference>
<dbReference type="PROSITE" id="PS50106">
    <property type="entry name" value="PDZ"/>
    <property type="match status" value="1"/>
</dbReference>
<protein>
    <submittedName>
        <fullName evidence="6">Periplasmic serine endoprotease DegP</fullName>
        <ecNumber evidence="6">3.4.21.107</ecNumber>
    </submittedName>
</protein>
<evidence type="ECO:0000256" key="1">
    <source>
        <dbReference type="ARBA" id="ARBA00022670"/>
    </source>
</evidence>
<dbReference type="CDD" id="cd06779">
    <property type="entry name" value="cpPDZ_Deg_HtrA-like"/>
    <property type="match status" value="1"/>
</dbReference>
<dbReference type="PANTHER" id="PTHR43343:SF3">
    <property type="entry name" value="PROTEASE DO-LIKE 8, CHLOROPLASTIC"/>
    <property type="match status" value="1"/>
</dbReference>
<feature type="region of interest" description="Disordered" evidence="3">
    <location>
        <begin position="346"/>
        <end position="369"/>
    </location>
</feature>
<dbReference type="EC" id="3.4.21.107" evidence="6"/>
<dbReference type="SMART" id="SM00228">
    <property type="entry name" value="PDZ"/>
    <property type="match status" value="1"/>
</dbReference>
<sequence length="369" mass="38705" precursor="true">MRRPNTRLAMCGWMLLATSATGQTLDPSGDTAPPEQATQDPRELAGLYAEAVQAAVGRVSPALVQVRVIGDYRGLGRNASGAMSGVLLDPRWIITSSFGLERRPDVTVVAFANGDTRSASLTSIDHSRHTALLRLSEDAPFEAPPLEPRSDALPGETAIGVGVAYDPASPNVSVGVVSAANRRLGRAVQTDAAVSPANYGGLLVDLRGRVLGVLCPAGEPGDPAGGAEWYDSGIGFATPLEDILERLPRMQEGDDIHAGRAGLAFRPGNEYTEAPVVTAALKGGPGEKAGLQAGDRITSVDGESVANLKQFRIALGPHDAGDELTVGLLRGEQGLTLKLQLVAASELPRPEPRQPSMLERLKENLPQPE</sequence>